<feature type="signal peptide" evidence="2">
    <location>
        <begin position="1"/>
        <end position="25"/>
    </location>
</feature>
<evidence type="ECO:0000313" key="4">
    <source>
        <dbReference type="EMBL" id="KRY34499.1"/>
    </source>
</evidence>
<sequence length="213" mass="24803">MKNEMLTSIYIIVFISIMLIAYGQAEVILCQYLPCEYCEDPRLSTHCIAHCKQCIAESRVWFDNPLVHTVPQMSKEEASRIFRRCCENMDIPDGCYDLCSYDTTYTQVFEIRIVFFVPLIIYIIYVLKQAHKRRCCKFHHLREILICASGGNDVTHCCGEYGAFSGGLSYCRMFCRPSDNRWAVDYPLNTLYASCLKFIEGYLYCMYLNLPKP</sequence>
<gene>
    <name evidence="4" type="ORF">T01_12076</name>
</gene>
<dbReference type="OrthoDB" id="5829006at2759"/>
<name>A0A0V1BCW9_TRISP</name>
<keyword evidence="2" id="KW-0732">Signal</keyword>
<feature type="domain" description="Domain of unknown function DB" evidence="3">
    <location>
        <begin position="85"/>
        <end position="206"/>
    </location>
</feature>
<proteinExistence type="predicted"/>
<keyword evidence="1" id="KW-1133">Transmembrane helix</keyword>
<evidence type="ECO:0000313" key="5">
    <source>
        <dbReference type="Proteomes" id="UP000054776"/>
    </source>
</evidence>
<protein>
    <recommendedName>
        <fullName evidence="3">Domain of unknown function DB domain-containing protein</fullName>
    </recommendedName>
</protein>
<evidence type="ECO:0000259" key="3">
    <source>
        <dbReference type="Pfam" id="PF01682"/>
    </source>
</evidence>
<evidence type="ECO:0000256" key="2">
    <source>
        <dbReference type="SAM" id="SignalP"/>
    </source>
</evidence>
<feature type="chain" id="PRO_5006875072" description="Domain of unknown function DB domain-containing protein" evidence="2">
    <location>
        <begin position="26"/>
        <end position="213"/>
    </location>
</feature>
<dbReference type="Pfam" id="PF01682">
    <property type="entry name" value="DB"/>
    <property type="match status" value="1"/>
</dbReference>
<keyword evidence="5" id="KW-1185">Reference proteome</keyword>
<dbReference type="EMBL" id="JYDH01000066">
    <property type="protein sequence ID" value="KRY34499.1"/>
    <property type="molecule type" value="Genomic_DNA"/>
</dbReference>
<comment type="caution">
    <text evidence="4">The sequence shown here is derived from an EMBL/GenBank/DDBJ whole genome shotgun (WGS) entry which is preliminary data.</text>
</comment>
<evidence type="ECO:0000256" key="1">
    <source>
        <dbReference type="SAM" id="Phobius"/>
    </source>
</evidence>
<accession>A0A0V1BCW9</accession>
<dbReference type="InterPro" id="IPR002602">
    <property type="entry name" value="DB"/>
</dbReference>
<keyword evidence="1" id="KW-0472">Membrane</keyword>
<organism evidence="4 5">
    <name type="scientific">Trichinella spiralis</name>
    <name type="common">Trichina worm</name>
    <dbReference type="NCBI Taxonomy" id="6334"/>
    <lineage>
        <taxon>Eukaryota</taxon>
        <taxon>Metazoa</taxon>
        <taxon>Ecdysozoa</taxon>
        <taxon>Nematoda</taxon>
        <taxon>Enoplea</taxon>
        <taxon>Dorylaimia</taxon>
        <taxon>Trichinellida</taxon>
        <taxon>Trichinellidae</taxon>
        <taxon>Trichinella</taxon>
    </lineage>
</organism>
<feature type="transmembrane region" description="Helical" evidence="1">
    <location>
        <begin position="109"/>
        <end position="127"/>
    </location>
</feature>
<dbReference type="AlphaFoldDB" id="A0A0V1BCW9"/>
<dbReference type="InParanoid" id="A0A0V1BCW9"/>
<dbReference type="PANTHER" id="PTHR21679">
    <property type="entry name" value="DOMAIN OF UNKNOWN FUNCTION DB DOMAIN-CONTAINING PROTEIN-RELATED"/>
    <property type="match status" value="1"/>
</dbReference>
<keyword evidence="1" id="KW-0812">Transmembrane</keyword>
<dbReference type="Proteomes" id="UP000054776">
    <property type="component" value="Unassembled WGS sequence"/>
</dbReference>
<reference evidence="4 5" key="1">
    <citation type="submission" date="2015-01" db="EMBL/GenBank/DDBJ databases">
        <title>Evolution of Trichinella species and genotypes.</title>
        <authorList>
            <person name="Korhonen P.K."/>
            <person name="Edoardo P."/>
            <person name="Giuseppe L.R."/>
            <person name="Gasser R.B."/>
        </authorList>
    </citation>
    <scope>NUCLEOTIDE SEQUENCE [LARGE SCALE GENOMIC DNA]</scope>
    <source>
        <strain evidence="4">ISS3</strain>
    </source>
</reference>